<dbReference type="InterPro" id="IPR028098">
    <property type="entry name" value="Glyco_trans_4-like_N"/>
</dbReference>
<keyword evidence="2" id="KW-0328">Glycosyltransferase</keyword>
<name>A0A6I3SU13_9BURK</name>
<feature type="domain" description="Glycosyl transferase family 1" evidence="4">
    <location>
        <begin position="203"/>
        <end position="351"/>
    </location>
</feature>
<proteinExistence type="inferred from homology"/>
<dbReference type="Pfam" id="PF00534">
    <property type="entry name" value="Glycos_transf_1"/>
    <property type="match status" value="1"/>
</dbReference>
<dbReference type="GO" id="GO:0016757">
    <property type="term" value="F:glycosyltransferase activity"/>
    <property type="evidence" value="ECO:0007669"/>
    <property type="project" value="UniProtKB-KW"/>
</dbReference>
<dbReference type="EMBL" id="WNKZ01000015">
    <property type="protein sequence ID" value="MTV52663.1"/>
    <property type="molecule type" value="Genomic_DNA"/>
</dbReference>
<comment type="caution">
    <text evidence="6">The sequence shown here is derived from an EMBL/GenBank/DDBJ whole genome shotgun (WGS) entry which is preliminary data.</text>
</comment>
<comment type="similarity">
    <text evidence="1">Belongs to the glycosyltransferase group 1 family. Glycosyltransferase 4 subfamily.</text>
</comment>
<protein>
    <submittedName>
        <fullName evidence="6">Glycosyltransferase</fullName>
    </submittedName>
</protein>
<keyword evidence="3 6" id="KW-0808">Transferase</keyword>
<dbReference type="PANTHER" id="PTHR12526:SF640">
    <property type="entry name" value="COLANIC ACID BIOSYNTHESIS GLYCOSYLTRANSFERASE WCAL-RELATED"/>
    <property type="match status" value="1"/>
</dbReference>
<evidence type="ECO:0000313" key="7">
    <source>
        <dbReference type="Proteomes" id="UP000430634"/>
    </source>
</evidence>
<gene>
    <name evidence="6" type="ORF">GM672_07930</name>
</gene>
<evidence type="ECO:0000256" key="3">
    <source>
        <dbReference type="ARBA" id="ARBA00022679"/>
    </source>
</evidence>
<evidence type="ECO:0000259" key="4">
    <source>
        <dbReference type="Pfam" id="PF00534"/>
    </source>
</evidence>
<evidence type="ECO:0000256" key="1">
    <source>
        <dbReference type="ARBA" id="ARBA00009481"/>
    </source>
</evidence>
<dbReference type="SUPFAM" id="SSF53756">
    <property type="entry name" value="UDP-Glycosyltransferase/glycogen phosphorylase"/>
    <property type="match status" value="1"/>
</dbReference>
<evidence type="ECO:0000313" key="6">
    <source>
        <dbReference type="EMBL" id="MTV52663.1"/>
    </source>
</evidence>
<dbReference type="Proteomes" id="UP000430634">
    <property type="component" value="Unassembled WGS sequence"/>
</dbReference>
<dbReference type="OrthoDB" id="7560678at2"/>
<sequence length="378" mass="41294">MARVSKPRPRCRVRVQCCDEWIMKKVKKIVMLGTSLATKGGIASVVQVYQDCGLFSRFPLHYIATHCDGGGKAKLQIMLRAYVELLGMLIAGKVGLVHIHVASRASFWRKYGLFQLAHLFGVPSILHLHGGGFATFYEKECGPVKRWLIRRLYDNVSQVLVMSQQWQAWVRGISSNPRISALYNPVIAGPAPADWAGRDAASVLTLGRMNKGKGSYDLLAAAAAMPQPVRLLLGGDGELEQVRQRANELGIGDRLELLGWVGPEQKPGYLARATLFALPSYAEGLPMSVLEAMAAGLPVITTPVGGIPDAVTDGVEGFLVQPGDVQTLREKLQLLLQDPELARRMGAAGRRKIETTFASTVVMPRLEQIYLDLGSAQR</sequence>
<dbReference type="InterPro" id="IPR001296">
    <property type="entry name" value="Glyco_trans_1"/>
</dbReference>
<feature type="domain" description="Glycosyltransferase subfamily 4-like N-terminal" evidence="5">
    <location>
        <begin position="78"/>
        <end position="175"/>
    </location>
</feature>
<dbReference type="CDD" id="cd03801">
    <property type="entry name" value="GT4_PimA-like"/>
    <property type="match status" value="1"/>
</dbReference>
<accession>A0A6I3SU13</accession>
<dbReference type="Gene3D" id="3.40.50.2000">
    <property type="entry name" value="Glycogen Phosphorylase B"/>
    <property type="match status" value="2"/>
</dbReference>
<dbReference type="Pfam" id="PF13579">
    <property type="entry name" value="Glyco_trans_4_4"/>
    <property type="match status" value="1"/>
</dbReference>
<reference evidence="6 7" key="1">
    <citation type="submission" date="2019-11" db="EMBL/GenBank/DDBJ databases">
        <title>Type strains purchased from KCTC, JCM and DSMZ.</title>
        <authorList>
            <person name="Lu H."/>
        </authorList>
    </citation>
    <scope>NUCLEOTIDE SEQUENCE [LARGE SCALE GENOMIC DNA]</scope>
    <source>
        <strain evidence="6 7">KCTC 52429</strain>
    </source>
</reference>
<organism evidence="6 7">
    <name type="scientific">Pseudoduganella buxea</name>
    <dbReference type="NCBI Taxonomy" id="1949069"/>
    <lineage>
        <taxon>Bacteria</taxon>
        <taxon>Pseudomonadati</taxon>
        <taxon>Pseudomonadota</taxon>
        <taxon>Betaproteobacteria</taxon>
        <taxon>Burkholderiales</taxon>
        <taxon>Oxalobacteraceae</taxon>
        <taxon>Telluria group</taxon>
        <taxon>Pseudoduganella</taxon>
    </lineage>
</organism>
<evidence type="ECO:0000256" key="2">
    <source>
        <dbReference type="ARBA" id="ARBA00022676"/>
    </source>
</evidence>
<dbReference type="PANTHER" id="PTHR12526">
    <property type="entry name" value="GLYCOSYLTRANSFERASE"/>
    <property type="match status" value="1"/>
</dbReference>
<evidence type="ECO:0000259" key="5">
    <source>
        <dbReference type="Pfam" id="PF13579"/>
    </source>
</evidence>
<dbReference type="AlphaFoldDB" id="A0A6I3SU13"/>